<evidence type="ECO:0000256" key="6">
    <source>
        <dbReference type="SAM" id="MobiDB-lite"/>
    </source>
</evidence>
<feature type="transmembrane region" description="Helical" evidence="7">
    <location>
        <begin position="791"/>
        <end position="810"/>
    </location>
</feature>
<keyword evidence="3 7" id="KW-1133">Transmembrane helix</keyword>
<evidence type="ECO:0000256" key="7">
    <source>
        <dbReference type="SAM" id="Phobius"/>
    </source>
</evidence>
<dbReference type="FunCoup" id="E3LT26">
    <property type="interactions" value="359"/>
</dbReference>
<feature type="transmembrane region" description="Helical" evidence="7">
    <location>
        <begin position="902"/>
        <end position="923"/>
    </location>
</feature>
<dbReference type="GO" id="GO:0004930">
    <property type="term" value="F:G protein-coupled receptor activity"/>
    <property type="evidence" value="ECO:0007669"/>
    <property type="project" value="InterPro"/>
</dbReference>
<feature type="region of interest" description="Disordered" evidence="6">
    <location>
        <begin position="991"/>
        <end position="1026"/>
    </location>
</feature>
<feature type="compositionally biased region" description="Polar residues" evidence="6">
    <location>
        <begin position="103"/>
        <end position="123"/>
    </location>
</feature>
<feature type="transmembrane region" description="Helical" evidence="7">
    <location>
        <begin position="728"/>
        <end position="747"/>
    </location>
</feature>
<accession>E3LT26</accession>
<dbReference type="Pfam" id="PF01094">
    <property type="entry name" value="ANF_receptor"/>
    <property type="match status" value="1"/>
</dbReference>
<feature type="transmembrane region" description="Helical" evidence="7">
    <location>
        <begin position="870"/>
        <end position="890"/>
    </location>
</feature>
<evidence type="ECO:0000256" key="3">
    <source>
        <dbReference type="ARBA" id="ARBA00022989"/>
    </source>
</evidence>
<keyword evidence="4 7" id="KW-0472">Membrane</keyword>
<comment type="subcellular location">
    <subcellularLocation>
        <location evidence="1">Membrane</location>
        <topology evidence="1">Multi-pass membrane protein</topology>
    </subcellularLocation>
</comment>
<feature type="compositionally biased region" description="Polar residues" evidence="6">
    <location>
        <begin position="991"/>
        <end position="1000"/>
    </location>
</feature>
<dbReference type="Pfam" id="PF00003">
    <property type="entry name" value="7tm_3"/>
    <property type="match status" value="1"/>
</dbReference>
<evidence type="ECO:0000259" key="9">
    <source>
        <dbReference type="PROSITE" id="PS50259"/>
    </source>
</evidence>
<feature type="chain" id="PRO_5003173394" description="G-protein coupled receptors family 3 profile domain-containing protein" evidence="8">
    <location>
        <begin position="19"/>
        <end position="1026"/>
    </location>
</feature>
<dbReference type="InParanoid" id="E3LT26"/>
<protein>
    <recommendedName>
        <fullName evidence="9">G-protein coupled receptors family 3 profile domain-containing protein</fullName>
    </recommendedName>
</protein>
<evidence type="ECO:0000256" key="8">
    <source>
        <dbReference type="SAM" id="SignalP"/>
    </source>
</evidence>
<gene>
    <name evidence="10" type="ORF">CRE_25127</name>
</gene>
<reference evidence="10" key="1">
    <citation type="submission" date="2007-07" db="EMBL/GenBank/DDBJ databases">
        <title>PCAP assembly of the Caenorhabditis remanei genome.</title>
        <authorList>
            <consortium name="The Caenorhabditis remanei Sequencing Consortium"/>
            <person name="Wilson R.K."/>
        </authorList>
    </citation>
    <scope>NUCLEOTIDE SEQUENCE [LARGE SCALE GENOMIC DNA]</scope>
    <source>
        <strain evidence="10">PB4641</strain>
    </source>
</reference>
<evidence type="ECO:0000313" key="10">
    <source>
        <dbReference type="EMBL" id="EFP09340.1"/>
    </source>
</evidence>
<dbReference type="InterPro" id="IPR001828">
    <property type="entry name" value="ANF_lig-bd_rcpt"/>
</dbReference>
<dbReference type="SUPFAM" id="SSF53822">
    <property type="entry name" value="Periplasmic binding protein-like I"/>
    <property type="match status" value="1"/>
</dbReference>
<evidence type="ECO:0000256" key="1">
    <source>
        <dbReference type="ARBA" id="ARBA00004141"/>
    </source>
</evidence>
<dbReference type="eggNOG" id="ENOG502SM9Y">
    <property type="taxonomic scope" value="Eukaryota"/>
</dbReference>
<dbReference type="PROSITE" id="PS50259">
    <property type="entry name" value="G_PROTEIN_RECEP_F3_4"/>
    <property type="match status" value="1"/>
</dbReference>
<sequence length="1026" mass="113788">MIKLVFCPLFLVIFQVESLDFRSNNYRQIINNALPTIDPQMLSQAQAAINPYTDIFVNPPKNLVDFPMANLASKSGLASTGAFWQSQTQQVQSTVPQVPWNPTYATNPSSPPSTISFQSYQNPSTFPSTTTTTTTSTTTKPATYPTTKTTTKRNTETLWTTSKSPMKLSKNPKPSKVNQKSSKSSATSFDSAQLSVLSHRLLNDVLIIPSSRRLYILAILPIHQSTGHQNFECGEIDLNAIVRMAAFLEALKTINEANLLKEIGADIGAIIVDSCSTDLRSVANLYELLSGTNIQRSDLIAIIRDDSTYMPNTEQIMRQLNLPVINTFFTTNTAAQTSGTLPSMSLPIQSIISAVRHYQSTCVNIIFDEKYTETVTEIQKAALSEGMCVEVAIRVKNSSSTVAEMVVRRLLLSEARIVVALLSEDTWIQMTKALRSEMVIAGRFVFISMQDQRWTTSRRFIESWPTFEQHLISVRNFIQSNLSYIFIQIAPKSPINHEEEIRKLTENIPKLSLPNLWLKQFWSAAFKCHVDSEDMGGSNSFSRYSQLVNRVYLSIYFRECATTQSLNISQVAPDVDVSSISLAVHSIGLAFRSFVDRVCPGALVISLSDCVNDPFSGFHQSILDLDFVHHLSDIPVSFNYSTGFRDISLCINRVQFVEDRLQFSEIGIFDPIQNVYRDSSGTATPSAPGSFLLMSSSCPKSTCAKEMAKSTIKQQLPSIVKALTDVEIMIFTIFSVLSALTCLMCMYLKVISVSEYRNLTAITFLGLAFLSLSAPAFIIPPNSISCSLRKLLFPIAISITIAPVFVKTVLIWKSIGSSSSSVLIACCIVIIQTVISTEWLLLSSDSVTEFVSTLHGTMWRCSPGDSSEEMLLLSCCLIALLSLLSFIFSVASLKNSQSLQHLMISVLAIFLETGLYVSLPLIPYKTRDFVMATTILVFAFLSLLLSHTGKSSAKEESECGGTLQKTNENWLQHVVQSPKDQMALVQNYHTASTHPQSTMQYEKRSDGTLRRNTSLYGTEGYELPTP</sequence>
<keyword evidence="2 7" id="KW-0812">Transmembrane</keyword>
<dbReference type="Proteomes" id="UP000008281">
    <property type="component" value="Unassembled WGS sequence"/>
</dbReference>
<dbReference type="PANTHER" id="PTHR24060">
    <property type="entry name" value="METABOTROPIC GLUTAMATE RECEPTOR"/>
    <property type="match status" value="1"/>
</dbReference>
<feature type="compositionally biased region" description="Low complexity" evidence="6">
    <location>
        <begin position="124"/>
        <end position="149"/>
    </location>
</feature>
<evidence type="ECO:0000313" key="11">
    <source>
        <dbReference type="Proteomes" id="UP000008281"/>
    </source>
</evidence>
<keyword evidence="11" id="KW-1185">Reference proteome</keyword>
<dbReference type="InterPro" id="IPR050726">
    <property type="entry name" value="mGluR"/>
</dbReference>
<evidence type="ECO:0000256" key="5">
    <source>
        <dbReference type="ARBA" id="ARBA00023180"/>
    </source>
</evidence>
<feature type="region of interest" description="Disordered" evidence="6">
    <location>
        <begin position="94"/>
        <end position="184"/>
    </location>
</feature>
<feature type="transmembrane region" description="Helical" evidence="7">
    <location>
        <begin position="929"/>
        <end position="946"/>
    </location>
</feature>
<dbReference type="Gene3D" id="3.40.50.2300">
    <property type="match status" value="2"/>
</dbReference>
<organism evidence="11">
    <name type="scientific">Caenorhabditis remanei</name>
    <name type="common">Caenorhabditis vulgaris</name>
    <dbReference type="NCBI Taxonomy" id="31234"/>
    <lineage>
        <taxon>Eukaryota</taxon>
        <taxon>Metazoa</taxon>
        <taxon>Ecdysozoa</taxon>
        <taxon>Nematoda</taxon>
        <taxon>Chromadorea</taxon>
        <taxon>Rhabditida</taxon>
        <taxon>Rhabditina</taxon>
        <taxon>Rhabditomorpha</taxon>
        <taxon>Rhabditoidea</taxon>
        <taxon>Rhabditidae</taxon>
        <taxon>Peloderinae</taxon>
        <taxon>Caenorhabditis</taxon>
    </lineage>
</organism>
<dbReference type="InterPro" id="IPR028082">
    <property type="entry name" value="Peripla_BP_I"/>
</dbReference>
<dbReference type="AlphaFoldDB" id="E3LT26"/>
<dbReference type="OMA" id="ALTCLMC"/>
<keyword evidence="5" id="KW-0325">Glycoprotein</keyword>
<feature type="transmembrane region" description="Helical" evidence="7">
    <location>
        <begin position="759"/>
        <end position="779"/>
    </location>
</feature>
<name>E3LT26_CAERE</name>
<feature type="transmembrane region" description="Helical" evidence="7">
    <location>
        <begin position="822"/>
        <end position="842"/>
    </location>
</feature>
<proteinExistence type="predicted"/>
<dbReference type="InterPro" id="IPR017978">
    <property type="entry name" value="GPCR_3_C"/>
</dbReference>
<feature type="signal peptide" evidence="8">
    <location>
        <begin position="1"/>
        <end position="18"/>
    </location>
</feature>
<feature type="domain" description="G-protein coupled receptors family 3 profile" evidence="9">
    <location>
        <begin position="757"/>
        <end position="950"/>
    </location>
</feature>
<evidence type="ECO:0000256" key="4">
    <source>
        <dbReference type="ARBA" id="ARBA00023136"/>
    </source>
</evidence>
<keyword evidence="8" id="KW-0732">Signal</keyword>
<dbReference type="HOGENOM" id="CLU_011339_0_0_1"/>
<dbReference type="GO" id="GO:0016020">
    <property type="term" value="C:membrane"/>
    <property type="evidence" value="ECO:0007669"/>
    <property type="project" value="UniProtKB-SubCell"/>
</dbReference>
<dbReference type="EMBL" id="DS268414">
    <property type="protein sequence ID" value="EFP09340.1"/>
    <property type="molecule type" value="Genomic_DNA"/>
</dbReference>
<evidence type="ECO:0000256" key="2">
    <source>
        <dbReference type="ARBA" id="ARBA00022692"/>
    </source>
</evidence>
<dbReference type="OrthoDB" id="425344at2759"/>